<evidence type="ECO:0000256" key="1">
    <source>
        <dbReference type="SAM" id="MobiDB-lite"/>
    </source>
</evidence>
<dbReference type="SUPFAM" id="SSF55729">
    <property type="entry name" value="Acyl-CoA N-acyltransferases (Nat)"/>
    <property type="match status" value="1"/>
</dbReference>
<reference evidence="3 4" key="1">
    <citation type="submission" date="2023-08" db="EMBL/GenBank/DDBJ databases">
        <authorList>
            <person name="Roldan D.M."/>
            <person name="Menes R.J."/>
        </authorList>
    </citation>
    <scope>NUCLEOTIDE SEQUENCE [LARGE SCALE GENOMIC DNA]</scope>
    <source>
        <strain evidence="3 4">CCM 2812</strain>
    </source>
</reference>
<keyword evidence="4" id="KW-1185">Reference proteome</keyword>
<evidence type="ECO:0000313" key="4">
    <source>
        <dbReference type="Proteomes" id="UP001235760"/>
    </source>
</evidence>
<dbReference type="EMBL" id="JAUZEE010000015">
    <property type="protein sequence ID" value="MDP4302778.1"/>
    <property type="molecule type" value="Genomic_DNA"/>
</dbReference>
<organism evidence="3 4">
    <name type="scientific">Leptothrix discophora</name>
    <dbReference type="NCBI Taxonomy" id="89"/>
    <lineage>
        <taxon>Bacteria</taxon>
        <taxon>Pseudomonadati</taxon>
        <taxon>Pseudomonadota</taxon>
        <taxon>Betaproteobacteria</taxon>
        <taxon>Burkholderiales</taxon>
        <taxon>Sphaerotilaceae</taxon>
        <taxon>Leptothrix</taxon>
    </lineage>
</organism>
<feature type="domain" description="BioF2-like acetyltransferase" evidence="2">
    <location>
        <begin position="198"/>
        <end position="348"/>
    </location>
</feature>
<protein>
    <submittedName>
        <fullName evidence="3">GNAT family N-acetyltransferase</fullName>
        <ecNumber evidence="3">2.3.1.-</ecNumber>
    </submittedName>
</protein>
<evidence type="ECO:0000313" key="3">
    <source>
        <dbReference type="EMBL" id="MDP4302778.1"/>
    </source>
</evidence>
<dbReference type="GO" id="GO:0016746">
    <property type="term" value="F:acyltransferase activity"/>
    <property type="evidence" value="ECO:0007669"/>
    <property type="project" value="UniProtKB-KW"/>
</dbReference>
<keyword evidence="3" id="KW-0012">Acyltransferase</keyword>
<dbReference type="Proteomes" id="UP001235760">
    <property type="component" value="Unassembled WGS sequence"/>
</dbReference>
<dbReference type="InterPro" id="IPR016181">
    <property type="entry name" value="Acyl_CoA_acyltransferase"/>
</dbReference>
<keyword evidence="3" id="KW-0808">Transferase</keyword>
<comment type="caution">
    <text evidence="3">The sequence shown here is derived from an EMBL/GenBank/DDBJ whole genome shotgun (WGS) entry which is preliminary data.</text>
</comment>
<dbReference type="Gene3D" id="3.40.630.30">
    <property type="match status" value="1"/>
</dbReference>
<dbReference type="InterPro" id="IPR038740">
    <property type="entry name" value="BioF2-like_GNAT_dom"/>
</dbReference>
<dbReference type="Pfam" id="PF13480">
    <property type="entry name" value="Acetyltransf_6"/>
    <property type="match status" value="1"/>
</dbReference>
<dbReference type="RefSeq" id="WP_305751319.1">
    <property type="nucleotide sequence ID" value="NZ_JAUZEE010000015.1"/>
</dbReference>
<name>A0ABT9G986_LEPDI</name>
<sequence>MTAARTTTDLIAWPEMLARHRTAWLQLWRASGAVPDLGPTWAEALVSGHRIDPSELHVLVGWSDDARAGVDADADTDAARLRWVWPLRRRSVRRAGLRWSVLGPLNNVYTLHSGLLCAGGDEASAHQAREQAWTALQRQPLRWDWFEVDSVVAGSAEHAQWQALAARDDAGLRSVAIHRSPYLRHEGTLDALITQRSRNFREKIRARRRELQRGCAPGGALAWRQYTRPEEMDAYFALARQVELHSWKHAEGTAITSREWETGFYASLLPGLAAEGQTVCTVLFQDGLPVGHSIDLRCGARVYGVKWTYDMNHARLRPGVLLMVGRLDQYLADGVTEFDFLGEAEAYKLQWTATTRDHLRLRLHAASPRGRLARALDDVLARLKSLRRHAAPPAAPATPPDTADAGVTLAARDD</sequence>
<gene>
    <name evidence="3" type="ORF">Q8X39_19240</name>
</gene>
<proteinExistence type="predicted"/>
<evidence type="ECO:0000259" key="2">
    <source>
        <dbReference type="Pfam" id="PF13480"/>
    </source>
</evidence>
<accession>A0ABT9G986</accession>
<dbReference type="EC" id="2.3.1.-" evidence="3"/>
<feature type="region of interest" description="Disordered" evidence="1">
    <location>
        <begin position="389"/>
        <end position="414"/>
    </location>
</feature>